<dbReference type="Proteomes" id="UP000683925">
    <property type="component" value="Unassembled WGS sequence"/>
</dbReference>
<evidence type="ECO:0000313" key="2">
    <source>
        <dbReference type="Proteomes" id="UP000683925"/>
    </source>
</evidence>
<reference evidence="1" key="1">
    <citation type="submission" date="2021-01" db="EMBL/GenBank/DDBJ databases">
        <authorList>
            <consortium name="Genoscope - CEA"/>
            <person name="William W."/>
        </authorList>
    </citation>
    <scope>NUCLEOTIDE SEQUENCE</scope>
</reference>
<keyword evidence="2" id="KW-1185">Reference proteome</keyword>
<evidence type="ECO:0000313" key="1">
    <source>
        <dbReference type="EMBL" id="CAD8207354.1"/>
    </source>
</evidence>
<sequence>MKIELLKNGQKFVYRVIFHMQKCSMFGELDKYTWTDVEVIGFENGKFEVKILRSNKIKRIGRLSLQFYLEDPVKFEQRVELCKQRQRMQMMN</sequence>
<proteinExistence type="predicted"/>
<dbReference type="EMBL" id="CAJJDP010000141">
    <property type="protein sequence ID" value="CAD8207354.1"/>
    <property type="molecule type" value="Genomic_DNA"/>
</dbReference>
<protein>
    <submittedName>
        <fullName evidence="1">Uncharacterized protein</fullName>
    </submittedName>
</protein>
<accession>A0A8S1Y6N0</accession>
<gene>
    <name evidence="1" type="ORF">POCTA_138.1.T1400189</name>
</gene>
<organism evidence="1 2">
    <name type="scientific">Paramecium octaurelia</name>
    <dbReference type="NCBI Taxonomy" id="43137"/>
    <lineage>
        <taxon>Eukaryota</taxon>
        <taxon>Sar</taxon>
        <taxon>Alveolata</taxon>
        <taxon>Ciliophora</taxon>
        <taxon>Intramacronucleata</taxon>
        <taxon>Oligohymenophorea</taxon>
        <taxon>Peniculida</taxon>
        <taxon>Parameciidae</taxon>
        <taxon>Paramecium</taxon>
    </lineage>
</organism>
<comment type="caution">
    <text evidence="1">The sequence shown here is derived from an EMBL/GenBank/DDBJ whole genome shotgun (WGS) entry which is preliminary data.</text>
</comment>
<dbReference type="AlphaFoldDB" id="A0A8S1Y6N0"/>
<name>A0A8S1Y6N0_PAROT</name>